<evidence type="ECO:0000313" key="4">
    <source>
        <dbReference type="Proteomes" id="UP000248168"/>
    </source>
</evidence>
<dbReference type="EMBL" id="OUNR01000001">
    <property type="protein sequence ID" value="SPP63602.1"/>
    <property type="molecule type" value="Genomic_DNA"/>
</dbReference>
<keyword evidence="4" id="KW-1185">Reference proteome</keyword>
<dbReference type="GO" id="GO:0016787">
    <property type="term" value="F:hydrolase activity"/>
    <property type="evidence" value="ECO:0007669"/>
    <property type="project" value="UniProtKB-KW"/>
</dbReference>
<evidence type="ECO:0000259" key="2">
    <source>
        <dbReference type="Pfam" id="PF00144"/>
    </source>
</evidence>
<dbReference type="Gene3D" id="3.40.710.10">
    <property type="entry name" value="DD-peptidase/beta-lactamase superfamily"/>
    <property type="match status" value="1"/>
</dbReference>
<dbReference type="RefSeq" id="WP_121988110.1">
    <property type="nucleotide sequence ID" value="NZ_OUNR01000001.1"/>
</dbReference>
<feature type="domain" description="Beta-lactamase-related" evidence="2">
    <location>
        <begin position="8"/>
        <end position="357"/>
    </location>
</feature>
<dbReference type="InterPro" id="IPR050789">
    <property type="entry name" value="Diverse_Enzym_Activities"/>
</dbReference>
<evidence type="ECO:0000256" key="1">
    <source>
        <dbReference type="ARBA" id="ARBA00022801"/>
    </source>
</evidence>
<dbReference type="PANTHER" id="PTHR43283:SF11">
    <property type="entry name" value="BETA-LACTAMASE-RELATED DOMAIN-CONTAINING PROTEIN"/>
    <property type="match status" value="1"/>
</dbReference>
<dbReference type="FunCoup" id="A0A330L3Y7">
    <property type="interactions" value="98"/>
</dbReference>
<dbReference type="PANTHER" id="PTHR43283">
    <property type="entry name" value="BETA-LACTAMASE-RELATED"/>
    <property type="match status" value="1"/>
</dbReference>
<dbReference type="Proteomes" id="UP000248168">
    <property type="component" value="Unassembled WGS sequence"/>
</dbReference>
<evidence type="ECO:0000313" key="3">
    <source>
        <dbReference type="EMBL" id="SPP63602.1"/>
    </source>
</evidence>
<gene>
    <name evidence="3" type="ORF">NITLEN_10688</name>
</gene>
<proteinExistence type="predicted"/>
<dbReference type="InParanoid" id="A0A330L3Y7"/>
<dbReference type="InterPro" id="IPR012338">
    <property type="entry name" value="Beta-lactam/transpept-like"/>
</dbReference>
<accession>A0A330L3Y7</accession>
<dbReference type="AlphaFoldDB" id="A0A330L3Y7"/>
<dbReference type="Pfam" id="PF00144">
    <property type="entry name" value="Beta-lactamase"/>
    <property type="match status" value="1"/>
</dbReference>
<name>A0A330L3Y7_9BACT</name>
<organism evidence="3 4">
    <name type="scientific">Nitrospira lenta</name>
    <dbReference type="NCBI Taxonomy" id="1436998"/>
    <lineage>
        <taxon>Bacteria</taxon>
        <taxon>Pseudomonadati</taxon>
        <taxon>Nitrospirota</taxon>
        <taxon>Nitrospiria</taxon>
        <taxon>Nitrospirales</taxon>
        <taxon>Nitrospiraceae</taxon>
        <taxon>Nitrospira</taxon>
    </lineage>
</organism>
<dbReference type="SUPFAM" id="SSF56601">
    <property type="entry name" value="beta-lactamase/transpeptidase-like"/>
    <property type="match status" value="1"/>
</dbReference>
<dbReference type="OrthoDB" id="9770183at2"/>
<reference evidence="4" key="1">
    <citation type="submission" date="2018-04" db="EMBL/GenBank/DDBJ databases">
        <authorList>
            <person name="Lucker S."/>
            <person name="Sakoula D."/>
        </authorList>
    </citation>
    <scope>NUCLEOTIDE SEQUENCE [LARGE SCALE GENOMIC DNA]</scope>
</reference>
<protein>
    <submittedName>
        <fullName evidence="3">Putative Esterase, beta-lactamase family</fullName>
    </submittedName>
</protein>
<dbReference type="InterPro" id="IPR001466">
    <property type="entry name" value="Beta-lactam-related"/>
</dbReference>
<keyword evidence="1" id="KW-0378">Hydrolase</keyword>
<sequence length="378" mass="41231">MPNSSIIQAALEQAVTDGVFPGAVLAVRRGGGQADLFPVGLVSTLDAARAVQPATVYDLASLTKPLSTVTALILLTQAGQCQLQDRVESILPELTGSPIGMASLWHLLTHSSGLPGWRGYYERLSPTASIPATEEQRSLSRTVLVKLIRDEALIYERGVRSLYSDLGFMLLGMIVERCSRVPLQEFFRDRIASLAGISQLGFVPTEWIGTFLEYARRREGDVAPTEHDTWRGRLLCGEVHDENAASLGGVAGHAGLFGTAEAVLAVTGAWLQAYHRRSSGLDPDLVKEFTRQQSSVPGSSWALGWDTPSSPSSAGRFLSEVSFGHLGYTGTSIWIDPLHELEVVLLSNRVHPTRRNEQIKAFRPLIHELVYREYVGSV</sequence>